<name>A0ACB9VSP2_CHAAC</name>
<proteinExistence type="predicted"/>
<dbReference type="EMBL" id="CM043807">
    <property type="protein sequence ID" value="KAI4803163.1"/>
    <property type="molecule type" value="Genomic_DNA"/>
</dbReference>
<evidence type="ECO:0000313" key="2">
    <source>
        <dbReference type="Proteomes" id="UP001057452"/>
    </source>
</evidence>
<protein>
    <submittedName>
        <fullName evidence="1">Uncharacterized protein</fullName>
    </submittedName>
</protein>
<dbReference type="Proteomes" id="UP001057452">
    <property type="component" value="Chromosome 23"/>
</dbReference>
<keyword evidence="2" id="KW-1185">Reference proteome</keyword>
<evidence type="ECO:0000313" key="1">
    <source>
        <dbReference type="EMBL" id="KAI4803163.1"/>
    </source>
</evidence>
<accession>A0ACB9VSP2</accession>
<sequence length="61" mass="6461">MELVSGGAGQRDPGNETCLHLLHARRLHQSVCLLGGLRLLVVFSGSLPDPPPPPVLSTHGR</sequence>
<comment type="caution">
    <text evidence="1">The sequence shown here is derived from an EMBL/GenBank/DDBJ whole genome shotgun (WGS) entry which is preliminary data.</text>
</comment>
<organism evidence="1 2">
    <name type="scientific">Chaenocephalus aceratus</name>
    <name type="common">Blackfin icefish</name>
    <name type="synonym">Chaenichthys aceratus</name>
    <dbReference type="NCBI Taxonomy" id="36190"/>
    <lineage>
        <taxon>Eukaryota</taxon>
        <taxon>Metazoa</taxon>
        <taxon>Chordata</taxon>
        <taxon>Craniata</taxon>
        <taxon>Vertebrata</taxon>
        <taxon>Euteleostomi</taxon>
        <taxon>Actinopterygii</taxon>
        <taxon>Neopterygii</taxon>
        <taxon>Teleostei</taxon>
        <taxon>Neoteleostei</taxon>
        <taxon>Acanthomorphata</taxon>
        <taxon>Eupercaria</taxon>
        <taxon>Perciformes</taxon>
        <taxon>Notothenioidei</taxon>
        <taxon>Channichthyidae</taxon>
        <taxon>Chaenocephalus</taxon>
    </lineage>
</organism>
<reference evidence="1" key="1">
    <citation type="submission" date="2022-05" db="EMBL/GenBank/DDBJ databases">
        <title>Chromosome-level genome of Chaenocephalus aceratus.</title>
        <authorList>
            <person name="Park H."/>
        </authorList>
    </citation>
    <scope>NUCLEOTIDE SEQUENCE</scope>
    <source>
        <strain evidence="1">KU_202001</strain>
    </source>
</reference>
<gene>
    <name evidence="1" type="ORF">KUCAC02_006719</name>
</gene>
<feature type="non-terminal residue" evidence="1">
    <location>
        <position position="61"/>
    </location>
</feature>